<dbReference type="InterPro" id="IPR025436">
    <property type="entry name" value="DUF4179"/>
</dbReference>
<gene>
    <name evidence="4" type="ORF">SAMN03080599_01216</name>
</gene>
<evidence type="ECO:0000313" key="4">
    <source>
        <dbReference type="EMBL" id="SCZ78338.1"/>
    </source>
</evidence>
<dbReference type="Pfam" id="PF13786">
    <property type="entry name" value="DUF4179"/>
    <property type="match status" value="1"/>
</dbReference>
<evidence type="ECO:0000256" key="2">
    <source>
        <dbReference type="SAM" id="Phobius"/>
    </source>
</evidence>
<sequence length="463" mass="52274">MDERHSDQLDQKIMKVLGEQTLPVGSETWAEETIQMMSETLGSDLEKYAVTSPKRSKTKQYFLRSILTVAASLIIGFGGLMLGAKFNPSLAENMMNWPLVGRWVEYLVGKPGLQAAIEHERYQPINSSIKIDSTEITLNGIVADQQTLAVYYSVAGDKAEKFVELSLEIPDFKSSISIDFSGIGEEVRLSEIKTYGHEIPDKFTLEFNLDGKEFRFPVELDKAMTLETVQYKLSQPLKIGEFGTLEIIDISIGEINASVKARLHPAEGVRDLNIGLYLMDQNNKKLYFDSMSRQNSDAEVKDQTMEFKVSISRFDLEGTLYIGVDPLRTAWQSDGLNTVYFDVTTETIHSELSNQNDVILYMGKKVSEMKDMSGNQPAKPWIDYEFLRPGLMDEDPEHSGHEFGANKMEPDPSEMSRGMWQTEEGMAFNIGIPEAAKVERVYLSLFEPLYDLELKPMALELVD</sequence>
<evidence type="ECO:0000256" key="1">
    <source>
        <dbReference type="SAM" id="MobiDB-lite"/>
    </source>
</evidence>
<keyword evidence="2" id="KW-0472">Membrane</keyword>
<proteinExistence type="predicted"/>
<feature type="transmembrane region" description="Helical" evidence="2">
    <location>
        <begin position="61"/>
        <end position="84"/>
    </location>
</feature>
<organism evidence="4 5">
    <name type="scientific">Acidaminobacter hydrogenoformans DSM 2784</name>
    <dbReference type="NCBI Taxonomy" id="1120920"/>
    <lineage>
        <taxon>Bacteria</taxon>
        <taxon>Bacillati</taxon>
        <taxon>Bacillota</taxon>
        <taxon>Clostridia</taxon>
        <taxon>Peptostreptococcales</taxon>
        <taxon>Acidaminobacteraceae</taxon>
        <taxon>Acidaminobacter</taxon>
    </lineage>
</organism>
<dbReference type="EMBL" id="FMWL01000004">
    <property type="protein sequence ID" value="SCZ78338.1"/>
    <property type="molecule type" value="Genomic_DNA"/>
</dbReference>
<keyword evidence="2" id="KW-1133">Transmembrane helix</keyword>
<accession>A0A1G5RWV2</accession>
<dbReference type="AlphaFoldDB" id="A0A1G5RWV2"/>
<dbReference type="OrthoDB" id="1955285at2"/>
<keyword evidence="5" id="KW-1185">Reference proteome</keyword>
<dbReference type="Proteomes" id="UP000199208">
    <property type="component" value="Unassembled WGS sequence"/>
</dbReference>
<evidence type="ECO:0000259" key="3">
    <source>
        <dbReference type="Pfam" id="PF13786"/>
    </source>
</evidence>
<feature type="domain" description="DUF4179" evidence="3">
    <location>
        <begin position="67"/>
        <end position="154"/>
    </location>
</feature>
<dbReference type="RefSeq" id="WP_092590003.1">
    <property type="nucleotide sequence ID" value="NZ_FMWL01000004.1"/>
</dbReference>
<reference evidence="4 5" key="1">
    <citation type="submission" date="2016-10" db="EMBL/GenBank/DDBJ databases">
        <authorList>
            <person name="de Groot N.N."/>
        </authorList>
    </citation>
    <scope>NUCLEOTIDE SEQUENCE [LARGE SCALE GENOMIC DNA]</scope>
    <source>
        <strain evidence="4 5">DSM 2784</strain>
    </source>
</reference>
<feature type="region of interest" description="Disordered" evidence="1">
    <location>
        <begin position="395"/>
        <end position="415"/>
    </location>
</feature>
<dbReference type="STRING" id="1120920.SAMN03080599_01216"/>
<name>A0A1G5RWV2_9FIRM</name>
<keyword evidence="2" id="KW-0812">Transmembrane</keyword>
<evidence type="ECO:0000313" key="5">
    <source>
        <dbReference type="Proteomes" id="UP000199208"/>
    </source>
</evidence>
<protein>
    <recommendedName>
        <fullName evidence="3">DUF4179 domain-containing protein</fullName>
    </recommendedName>
</protein>